<protein>
    <submittedName>
        <fullName evidence="1">Uncharacterized protein</fullName>
    </submittedName>
</protein>
<sequence length="287" mass="32985">MKFSHIIHLTDIKLYQRLDPAIATILLHLKDVCGDQFYAIIERTTDQLQRLITSRDMSGACVNVALEINHICDGEILLASEELSMDGMIPASKSSIGMLEPMEPHEINMNDECMQLADHPVKTVARLDVSRTWFSDKCSSKRTTPPGACSLGLNLRYYHFGSLQCNSAGFILKRSLHDMDYKILKWSRRHRFMHESVDFLCSEKYVEFHMPKIIWEDHKRECSFGCQISQHTSHLELECDSKICILGWWSHGDFATILMLSFFYAELIILKTMFAADPDAEWHSGSF</sequence>
<name>A0A2G2X864_CAPBA</name>
<keyword evidence="2" id="KW-1185">Reference proteome</keyword>
<evidence type="ECO:0000313" key="2">
    <source>
        <dbReference type="Proteomes" id="UP000224567"/>
    </source>
</evidence>
<evidence type="ECO:0000313" key="1">
    <source>
        <dbReference type="EMBL" id="PHT53678.1"/>
    </source>
</evidence>
<dbReference type="STRING" id="33114.A0A2G2X864"/>
<reference evidence="2" key="2">
    <citation type="journal article" date="2017" name="J. Anim. Genet.">
        <title>Multiple reference genome sequences of hot pepper reveal the massive evolution of plant disease resistance genes by retroduplication.</title>
        <authorList>
            <person name="Kim S."/>
            <person name="Park J."/>
            <person name="Yeom S.-I."/>
            <person name="Kim Y.-M."/>
            <person name="Seo E."/>
            <person name="Kim K.-T."/>
            <person name="Kim M.-S."/>
            <person name="Lee J.M."/>
            <person name="Cheong K."/>
            <person name="Shin H.-S."/>
            <person name="Kim S.-B."/>
            <person name="Han K."/>
            <person name="Lee J."/>
            <person name="Park M."/>
            <person name="Lee H.-A."/>
            <person name="Lee H.-Y."/>
            <person name="Lee Y."/>
            <person name="Oh S."/>
            <person name="Lee J.H."/>
            <person name="Choi E."/>
            <person name="Choi E."/>
            <person name="Lee S.E."/>
            <person name="Jeon J."/>
            <person name="Kim H."/>
            <person name="Choi G."/>
            <person name="Song H."/>
            <person name="Lee J."/>
            <person name="Lee S.-C."/>
            <person name="Kwon J.-K."/>
            <person name="Lee H.-Y."/>
            <person name="Koo N."/>
            <person name="Hong Y."/>
            <person name="Kim R.W."/>
            <person name="Kang W.-H."/>
            <person name="Huh J.H."/>
            <person name="Kang B.-C."/>
            <person name="Yang T.-J."/>
            <person name="Lee Y.-H."/>
            <person name="Bennetzen J.L."/>
            <person name="Choi D."/>
        </authorList>
    </citation>
    <scope>NUCLEOTIDE SEQUENCE [LARGE SCALE GENOMIC DNA]</scope>
    <source>
        <strain evidence="2">cv. PBC81</strain>
    </source>
</reference>
<comment type="caution">
    <text evidence="1">The sequence shown here is derived from an EMBL/GenBank/DDBJ whole genome shotgun (WGS) entry which is preliminary data.</text>
</comment>
<gene>
    <name evidence="1" type="ORF">CQW23_08140</name>
</gene>
<dbReference type="Proteomes" id="UP000224567">
    <property type="component" value="Unassembled WGS sequence"/>
</dbReference>
<dbReference type="OrthoDB" id="4348522at2759"/>
<reference evidence="1 2" key="1">
    <citation type="journal article" date="2017" name="Genome Biol.">
        <title>New reference genome sequences of hot pepper reveal the massive evolution of plant disease-resistance genes by retroduplication.</title>
        <authorList>
            <person name="Kim S."/>
            <person name="Park J."/>
            <person name="Yeom S.I."/>
            <person name="Kim Y.M."/>
            <person name="Seo E."/>
            <person name="Kim K.T."/>
            <person name="Kim M.S."/>
            <person name="Lee J.M."/>
            <person name="Cheong K."/>
            <person name="Shin H.S."/>
            <person name="Kim S.B."/>
            <person name="Han K."/>
            <person name="Lee J."/>
            <person name="Park M."/>
            <person name="Lee H.A."/>
            <person name="Lee H.Y."/>
            <person name="Lee Y."/>
            <person name="Oh S."/>
            <person name="Lee J.H."/>
            <person name="Choi E."/>
            <person name="Choi E."/>
            <person name="Lee S.E."/>
            <person name="Jeon J."/>
            <person name="Kim H."/>
            <person name="Choi G."/>
            <person name="Song H."/>
            <person name="Lee J."/>
            <person name="Lee S.C."/>
            <person name="Kwon J.K."/>
            <person name="Lee H.Y."/>
            <person name="Koo N."/>
            <person name="Hong Y."/>
            <person name="Kim R.W."/>
            <person name="Kang W.H."/>
            <person name="Huh J.H."/>
            <person name="Kang B.C."/>
            <person name="Yang T.J."/>
            <person name="Lee Y.H."/>
            <person name="Bennetzen J.L."/>
            <person name="Choi D."/>
        </authorList>
    </citation>
    <scope>NUCLEOTIDE SEQUENCE [LARGE SCALE GENOMIC DNA]</scope>
    <source>
        <strain evidence="2">cv. PBC81</strain>
    </source>
</reference>
<organism evidence="1 2">
    <name type="scientific">Capsicum baccatum</name>
    <name type="common">Peruvian pepper</name>
    <dbReference type="NCBI Taxonomy" id="33114"/>
    <lineage>
        <taxon>Eukaryota</taxon>
        <taxon>Viridiplantae</taxon>
        <taxon>Streptophyta</taxon>
        <taxon>Embryophyta</taxon>
        <taxon>Tracheophyta</taxon>
        <taxon>Spermatophyta</taxon>
        <taxon>Magnoliopsida</taxon>
        <taxon>eudicotyledons</taxon>
        <taxon>Gunneridae</taxon>
        <taxon>Pentapetalae</taxon>
        <taxon>asterids</taxon>
        <taxon>lamiids</taxon>
        <taxon>Solanales</taxon>
        <taxon>Solanaceae</taxon>
        <taxon>Solanoideae</taxon>
        <taxon>Capsiceae</taxon>
        <taxon>Capsicum</taxon>
    </lineage>
</organism>
<dbReference type="EMBL" id="MLFT02000003">
    <property type="protein sequence ID" value="PHT53678.1"/>
    <property type="molecule type" value="Genomic_DNA"/>
</dbReference>
<accession>A0A2G2X864</accession>
<proteinExistence type="predicted"/>
<dbReference type="AlphaFoldDB" id="A0A2G2X864"/>